<dbReference type="InterPro" id="IPR013946">
    <property type="entry name" value="NCA2-like"/>
</dbReference>
<dbReference type="GO" id="GO:0005741">
    <property type="term" value="C:mitochondrial outer membrane"/>
    <property type="evidence" value="ECO:0007669"/>
    <property type="project" value="TreeGrafter"/>
</dbReference>
<keyword evidence="4" id="KW-0496">Mitochondrion</keyword>
<dbReference type="PANTHER" id="PTHR28234">
    <property type="entry name" value="NUCLEAR CONTROL OF ATPASE PROTEIN 2"/>
    <property type="match status" value="1"/>
</dbReference>
<feature type="region of interest" description="Disordered" evidence="6">
    <location>
        <begin position="517"/>
        <end position="554"/>
    </location>
</feature>
<evidence type="ECO:0000256" key="3">
    <source>
        <dbReference type="ARBA" id="ARBA00022989"/>
    </source>
</evidence>
<name>A0A9P5TY35_9AGAR</name>
<proteinExistence type="predicted"/>
<dbReference type="EMBL" id="JADNRY010000338">
    <property type="protein sequence ID" value="KAF9058907.1"/>
    <property type="molecule type" value="Genomic_DNA"/>
</dbReference>
<keyword evidence="5 7" id="KW-0472">Membrane</keyword>
<gene>
    <name evidence="8" type="ORF">BDP27DRAFT_1432068</name>
</gene>
<comment type="subcellular location">
    <subcellularLocation>
        <location evidence="1">Mitochondrion membrane</location>
        <topology evidence="1">Multi-pass membrane protein</topology>
    </subcellularLocation>
</comment>
<keyword evidence="3 7" id="KW-1133">Transmembrane helix</keyword>
<evidence type="ECO:0000313" key="9">
    <source>
        <dbReference type="Proteomes" id="UP000772434"/>
    </source>
</evidence>
<evidence type="ECO:0000256" key="5">
    <source>
        <dbReference type="ARBA" id="ARBA00023136"/>
    </source>
</evidence>
<evidence type="ECO:0000256" key="2">
    <source>
        <dbReference type="ARBA" id="ARBA00022692"/>
    </source>
</evidence>
<accession>A0A9P5TY35</accession>
<sequence length="613" mass="68251">MTSSSSFVESFVKPLPSLHSAHESNVAVQALRHLHRQKNSGNAGFLGAQTRVEAVESLSSDKNWDSLDPEDEAELTRQVFVSLYAQALDITLQQALEAEREANWWADVERSRWKAFSHLVETLPLRLCDVLRIAKEDIESQQLRPELMLVALFPHLRNQAEVAQNSRLRLSSFSHPILVSVSPLSAVALKKHQLLHIRDERAQTLGSLVLLRPDVQKVFGMKPESTELIATIQRVLSAVDRSAEESTTTESSFSSLTQLSSLSRITTRASSQNTLHSLNLTRPSRLTRQWPRLVFGPPLLIYSVYYLYSARGTIRDFVAEAQDVVRGFVIDWCVKPLMGVLDTVKASRAGEAEGWLVTKEGVKADYDSLERMALALASDHLRYSPTQLTELSDRVRLGDLTPVLKLYEEDIKSPVRSALGGTLLRTVFIQVQKAKVDLDQALSGIDRLMKSQELTFAFVGLSPALAIVYVVGGYMRRLLFPKRSSTARYGGKKQRDRVFWALRRVERVLVLDGKEKTEDGAKGRGTEFRTKKYLPSSGSPSSPPPANIPGSSTLYSTSAPLSSTAYSASSLRDAFLEDLTDLQDPELGVDQKRAVVERMWRCWSSPLGLGTSV</sequence>
<feature type="transmembrane region" description="Helical" evidence="7">
    <location>
        <begin position="454"/>
        <end position="475"/>
    </location>
</feature>
<dbReference type="OrthoDB" id="413313at2759"/>
<dbReference type="AlphaFoldDB" id="A0A9P5TY35"/>
<reference evidence="8" key="1">
    <citation type="submission" date="2020-11" db="EMBL/GenBank/DDBJ databases">
        <authorList>
            <consortium name="DOE Joint Genome Institute"/>
            <person name="Ahrendt S."/>
            <person name="Riley R."/>
            <person name="Andreopoulos W."/>
            <person name="Labutti K."/>
            <person name="Pangilinan J."/>
            <person name="Ruiz-Duenas F.J."/>
            <person name="Barrasa J.M."/>
            <person name="Sanchez-Garcia M."/>
            <person name="Camarero S."/>
            <person name="Miyauchi S."/>
            <person name="Serrano A."/>
            <person name="Linde D."/>
            <person name="Babiker R."/>
            <person name="Drula E."/>
            <person name="Ayuso-Fernandez I."/>
            <person name="Pacheco R."/>
            <person name="Padilla G."/>
            <person name="Ferreira P."/>
            <person name="Barriuso J."/>
            <person name="Kellner H."/>
            <person name="Castanera R."/>
            <person name="Alfaro M."/>
            <person name="Ramirez L."/>
            <person name="Pisabarro A.G."/>
            <person name="Kuo A."/>
            <person name="Tritt A."/>
            <person name="Lipzen A."/>
            <person name="He G."/>
            <person name="Yan M."/>
            <person name="Ng V."/>
            <person name="Cullen D."/>
            <person name="Martin F."/>
            <person name="Rosso M.-N."/>
            <person name="Henrissat B."/>
            <person name="Hibbett D."/>
            <person name="Martinez A.T."/>
            <person name="Grigoriev I.V."/>
        </authorList>
    </citation>
    <scope>NUCLEOTIDE SEQUENCE</scope>
    <source>
        <strain evidence="8">AH 40177</strain>
    </source>
</reference>
<keyword evidence="9" id="KW-1185">Reference proteome</keyword>
<protein>
    <submittedName>
        <fullName evidence="8">ATP synthase regulation protein NCA2-domain-containing protein</fullName>
    </submittedName>
</protein>
<organism evidence="8 9">
    <name type="scientific">Rhodocollybia butyracea</name>
    <dbReference type="NCBI Taxonomy" id="206335"/>
    <lineage>
        <taxon>Eukaryota</taxon>
        <taxon>Fungi</taxon>
        <taxon>Dikarya</taxon>
        <taxon>Basidiomycota</taxon>
        <taxon>Agaricomycotina</taxon>
        <taxon>Agaricomycetes</taxon>
        <taxon>Agaricomycetidae</taxon>
        <taxon>Agaricales</taxon>
        <taxon>Marasmiineae</taxon>
        <taxon>Omphalotaceae</taxon>
        <taxon>Rhodocollybia</taxon>
    </lineage>
</organism>
<evidence type="ECO:0000256" key="1">
    <source>
        <dbReference type="ARBA" id="ARBA00004225"/>
    </source>
</evidence>
<feature type="compositionally biased region" description="Basic and acidic residues" evidence="6">
    <location>
        <begin position="517"/>
        <end position="530"/>
    </location>
</feature>
<evidence type="ECO:0000256" key="7">
    <source>
        <dbReference type="SAM" id="Phobius"/>
    </source>
</evidence>
<dbReference type="Proteomes" id="UP000772434">
    <property type="component" value="Unassembled WGS sequence"/>
</dbReference>
<comment type="caution">
    <text evidence="8">The sequence shown here is derived from an EMBL/GenBank/DDBJ whole genome shotgun (WGS) entry which is preliminary data.</text>
</comment>
<dbReference type="Pfam" id="PF08637">
    <property type="entry name" value="NCA2"/>
    <property type="match status" value="1"/>
</dbReference>
<evidence type="ECO:0000256" key="6">
    <source>
        <dbReference type="SAM" id="MobiDB-lite"/>
    </source>
</evidence>
<evidence type="ECO:0000256" key="4">
    <source>
        <dbReference type="ARBA" id="ARBA00023128"/>
    </source>
</evidence>
<evidence type="ECO:0000313" key="8">
    <source>
        <dbReference type="EMBL" id="KAF9058907.1"/>
    </source>
</evidence>
<dbReference type="PANTHER" id="PTHR28234:SF1">
    <property type="entry name" value="NUCLEAR CONTROL OF ATPASE PROTEIN 2"/>
    <property type="match status" value="1"/>
</dbReference>
<keyword evidence="2 7" id="KW-0812">Transmembrane</keyword>